<dbReference type="Pfam" id="PF00013">
    <property type="entry name" value="KH_1"/>
    <property type="match status" value="2"/>
</dbReference>
<protein>
    <recommendedName>
        <fullName evidence="4">K Homology domain-containing protein</fullName>
    </recommendedName>
</protein>
<dbReference type="AlphaFoldDB" id="A0A8J5GJB6"/>
<dbReference type="CDD" id="cd00105">
    <property type="entry name" value="KH-I"/>
    <property type="match status" value="1"/>
</dbReference>
<evidence type="ECO:0000313" key="6">
    <source>
        <dbReference type="Proteomes" id="UP000734854"/>
    </source>
</evidence>
<keyword evidence="1" id="KW-0677">Repeat</keyword>
<dbReference type="InterPro" id="IPR004088">
    <property type="entry name" value="KH_dom_type_1"/>
</dbReference>
<feature type="compositionally biased region" description="Acidic residues" evidence="3">
    <location>
        <begin position="118"/>
        <end position="128"/>
    </location>
</feature>
<proteinExistence type="predicted"/>
<keyword evidence="2" id="KW-0694">RNA-binding</keyword>
<feature type="compositionally biased region" description="Basic and acidic residues" evidence="3">
    <location>
        <begin position="101"/>
        <end position="116"/>
    </location>
</feature>
<reference evidence="5 6" key="1">
    <citation type="submission" date="2020-08" db="EMBL/GenBank/DDBJ databases">
        <title>Plant Genome Project.</title>
        <authorList>
            <person name="Zhang R.-G."/>
        </authorList>
    </citation>
    <scope>NUCLEOTIDE SEQUENCE [LARGE SCALE GENOMIC DNA]</scope>
    <source>
        <tissue evidence="5">Rhizome</tissue>
    </source>
</reference>
<feature type="compositionally biased region" description="Polar residues" evidence="3">
    <location>
        <begin position="151"/>
        <end position="162"/>
    </location>
</feature>
<evidence type="ECO:0000256" key="2">
    <source>
        <dbReference type="PROSITE-ProRule" id="PRU00117"/>
    </source>
</evidence>
<dbReference type="EMBL" id="JACMSC010000010">
    <property type="protein sequence ID" value="KAG6504637.1"/>
    <property type="molecule type" value="Genomic_DNA"/>
</dbReference>
<feature type="compositionally biased region" description="Basic and acidic residues" evidence="3">
    <location>
        <begin position="51"/>
        <end position="71"/>
    </location>
</feature>
<dbReference type="InterPro" id="IPR036612">
    <property type="entry name" value="KH_dom_type_1_sf"/>
</dbReference>
<dbReference type="SUPFAM" id="SSF54791">
    <property type="entry name" value="Eukaryotic type KH-domain (KH-domain type I)"/>
    <property type="match status" value="2"/>
</dbReference>
<evidence type="ECO:0000256" key="1">
    <source>
        <dbReference type="ARBA" id="ARBA00022737"/>
    </source>
</evidence>
<evidence type="ECO:0000259" key="4">
    <source>
        <dbReference type="SMART" id="SM00322"/>
    </source>
</evidence>
<dbReference type="PANTHER" id="PTHR10288">
    <property type="entry name" value="KH DOMAIN CONTAINING RNA BINDING PROTEIN"/>
    <property type="match status" value="1"/>
</dbReference>
<name>A0A8J5GJB6_ZINOF</name>
<dbReference type="Proteomes" id="UP000734854">
    <property type="component" value="Unassembled WGS sequence"/>
</dbReference>
<organism evidence="5 6">
    <name type="scientific">Zingiber officinale</name>
    <name type="common">Ginger</name>
    <name type="synonym">Amomum zingiber</name>
    <dbReference type="NCBI Taxonomy" id="94328"/>
    <lineage>
        <taxon>Eukaryota</taxon>
        <taxon>Viridiplantae</taxon>
        <taxon>Streptophyta</taxon>
        <taxon>Embryophyta</taxon>
        <taxon>Tracheophyta</taxon>
        <taxon>Spermatophyta</taxon>
        <taxon>Magnoliopsida</taxon>
        <taxon>Liliopsida</taxon>
        <taxon>Zingiberales</taxon>
        <taxon>Zingiberaceae</taxon>
        <taxon>Zingiber</taxon>
    </lineage>
</organism>
<sequence>MADSEVEVAPSVVEEVGEGIKASGAAESPQLGESDATADEIVPAAANHKRKLDDLEPSHHADGAPDKKQEFSTEIPSLGAAEPGSGDGEVTGSALVEDSDEVKAGHAENGDQKLEVSEAAEVETDDQVEQQQDGTDGLVPAETENELRGSEIQTHENGNMPSEKNAESIASPPVDVDIVSCKIEVPNNKVGVLIGKAGETIRYLQFNSGAKIQITRDAEADPNSTARPAEAGGSPSLVARGFGTSQSGGEQFEIKVANEKAGLIISKGGATIKNLQTRSGARIQLIPHLPEGDASKDRIVCITGDKRQVEFAKDMIKDVMNQVCSKALYTLLS</sequence>
<evidence type="ECO:0000256" key="3">
    <source>
        <dbReference type="SAM" id="MobiDB-lite"/>
    </source>
</evidence>
<accession>A0A8J5GJB6</accession>
<feature type="domain" description="K Homology" evidence="4">
    <location>
        <begin position="177"/>
        <end position="230"/>
    </location>
</feature>
<dbReference type="Gene3D" id="3.30.310.210">
    <property type="match status" value="1"/>
</dbReference>
<feature type="region of interest" description="Disordered" evidence="3">
    <location>
        <begin position="1"/>
        <end position="171"/>
    </location>
</feature>
<dbReference type="Gene3D" id="3.30.1370.10">
    <property type="entry name" value="K Homology domain, type 1"/>
    <property type="match status" value="1"/>
</dbReference>
<gene>
    <name evidence="5" type="ORF">ZIOFF_036972</name>
</gene>
<dbReference type="InterPro" id="IPR004087">
    <property type="entry name" value="KH_dom"/>
</dbReference>
<evidence type="ECO:0000313" key="5">
    <source>
        <dbReference type="EMBL" id="KAG6504637.1"/>
    </source>
</evidence>
<comment type="caution">
    <text evidence="5">The sequence shown here is derived from an EMBL/GenBank/DDBJ whole genome shotgun (WGS) entry which is preliminary data.</text>
</comment>
<dbReference type="SMART" id="SM00322">
    <property type="entry name" value="KH"/>
    <property type="match status" value="2"/>
</dbReference>
<dbReference type="PROSITE" id="PS50084">
    <property type="entry name" value="KH_TYPE_1"/>
    <property type="match status" value="2"/>
</dbReference>
<keyword evidence="6" id="KW-1185">Reference proteome</keyword>
<feature type="region of interest" description="Disordered" evidence="3">
    <location>
        <begin position="217"/>
        <end position="236"/>
    </location>
</feature>
<feature type="domain" description="K Homology" evidence="4">
    <location>
        <begin position="248"/>
        <end position="321"/>
    </location>
</feature>
<dbReference type="GO" id="GO:0003723">
    <property type="term" value="F:RNA binding"/>
    <property type="evidence" value="ECO:0007669"/>
    <property type="project" value="UniProtKB-UniRule"/>
</dbReference>